<dbReference type="PROSITE" id="PS51379">
    <property type="entry name" value="4FE4S_FER_2"/>
    <property type="match status" value="2"/>
</dbReference>
<dbReference type="OrthoDB" id="9765258at2"/>
<dbReference type="Gene3D" id="1.10.1060.10">
    <property type="entry name" value="Alpha-helical ferredoxin"/>
    <property type="match status" value="1"/>
</dbReference>
<keyword evidence="3" id="KW-0677">Repeat</keyword>
<dbReference type="PIRSF" id="PIRSF000139">
    <property type="entry name" value="Glc_ox_4Fe-4S"/>
    <property type="match status" value="1"/>
</dbReference>
<accession>A0A411HFT2</accession>
<comment type="function">
    <text evidence="6">Component of a complex that catalyzes the oxidation of glycolate to glyoxylate.</text>
</comment>
<evidence type="ECO:0000313" key="9">
    <source>
        <dbReference type="Proteomes" id="UP000291562"/>
    </source>
</evidence>
<dbReference type="InterPro" id="IPR004017">
    <property type="entry name" value="Cys_rich_dom"/>
</dbReference>
<keyword evidence="1 6" id="KW-0004">4Fe-4S</keyword>
<dbReference type="EC" id="1.1.99.14" evidence="6"/>
<reference evidence="8 9" key="1">
    <citation type="submission" date="2019-01" db="EMBL/GenBank/DDBJ databases">
        <title>Pseudolysobacter antarctica gen. nov., sp. nov., isolated from Fildes Peninsula, Antarctica.</title>
        <authorList>
            <person name="Wei Z."/>
            <person name="Peng F."/>
        </authorList>
    </citation>
    <scope>NUCLEOTIDE SEQUENCE [LARGE SCALE GENOMIC DNA]</scope>
    <source>
        <strain evidence="8 9">AQ6-296</strain>
    </source>
</reference>
<protein>
    <recommendedName>
        <fullName evidence="6">Glycolate oxidase iron-sulfur subunit</fullName>
        <ecNumber evidence="6">1.1.99.14</ecNumber>
    </recommendedName>
</protein>
<dbReference type="PANTHER" id="PTHR32479:SF17">
    <property type="entry name" value="GLYCOLATE OXIDASE IRON-SULFUR SUBUNIT"/>
    <property type="match status" value="1"/>
</dbReference>
<dbReference type="AlphaFoldDB" id="A0A411HFT2"/>
<evidence type="ECO:0000256" key="6">
    <source>
        <dbReference type="PIRNR" id="PIRNR000139"/>
    </source>
</evidence>
<evidence type="ECO:0000313" key="8">
    <source>
        <dbReference type="EMBL" id="QBB69331.1"/>
    </source>
</evidence>
<dbReference type="PROSITE" id="PS00198">
    <property type="entry name" value="4FE4S_FER_1"/>
    <property type="match status" value="2"/>
</dbReference>
<evidence type="ECO:0000256" key="2">
    <source>
        <dbReference type="ARBA" id="ARBA00022723"/>
    </source>
</evidence>
<name>A0A411HFT2_9GAMM</name>
<evidence type="ECO:0000256" key="5">
    <source>
        <dbReference type="ARBA" id="ARBA00023014"/>
    </source>
</evidence>
<dbReference type="Pfam" id="PF02754">
    <property type="entry name" value="CCG"/>
    <property type="match status" value="2"/>
</dbReference>
<comment type="catalytic activity">
    <reaction evidence="6">
        <text>glycolate + A = glyoxylate + AH2</text>
        <dbReference type="Rhea" id="RHEA:21264"/>
        <dbReference type="ChEBI" id="CHEBI:13193"/>
        <dbReference type="ChEBI" id="CHEBI:17499"/>
        <dbReference type="ChEBI" id="CHEBI:29805"/>
        <dbReference type="ChEBI" id="CHEBI:36655"/>
        <dbReference type="EC" id="1.1.99.14"/>
    </reaction>
</comment>
<feature type="domain" description="4Fe-4S ferredoxin-type" evidence="7">
    <location>
        <begin position="66"/>
        <end position="91"/>
    </location>
</feature>
<dbReference type="PANTHER" id="PTHR32479">
    <property type="entry name" value="GLYCOLATE OXIDASE IRON-SULFUR SUBUNIT"/>
    <property type="match status" value="1"/>
</dbReference>
<dbReference type="InterPro" id="IPR012257">
    <property type="entry name" value="Glc_ox_4Fe-4S"/>
</dbReference>
<dbReference type="InterPro" id="IPR017896">
    <property type="entry name" value="4Fe4S_Fe-S-bd"/>
</dbReference>
<keyword evidence="6" id="KW-0249">Electron transport</keyword>
<evidence type="ECO:0000256" key="1">
    <source>
        <dbReference type="ARBA" id="ARBA00022485"/>
    </source>
</evidence>
<keyword evidence="6" id="KW-0813">Transport</keyword>
<organism evidence="8 9">
    <name type="scientific">Pseudolysobacter antarcticus</name>
    <dbReference type="NCBI Taxonomy" id="2511995"/>
    <lineage>
        <taxon>Bacteria</taxon>
        <taxon>Pseudomonadati</taxon>
        <taxon>Pseudomonadota</taxon>
        <taxon>Gammaproteobacteria</taxon>
        <taxon>Lysobacterales</taxon>
        <taxon>Rhodanobacteraceae</taxon>
        <taxon>Pseudolysobacter</taxon>
    </lineage>
</organism>
<dbReference type="Pfam" id="PF13183">
    <property type="entry name" value="Fer4_8"/>
    <property type="match status" value="1"/>
</dbReference>
<dbReference type="RefSeq" id="WP_129831587.1">
    <property type="nucleotide sequence ID" value="NZ_CP035704.1"/>
</dbReference>
<comment type="catalytic activity">
    <reaction evidence="6">
        <text>(R)-lactate + A = pyruvate + AH2</text>
        <dbReference type="Rhea" id="RHEA:15089"/>
        <dbReference type="ChEBI" id="CHEBI:13193"/>
        <dbReference type="ChEBI" id="CHEBI:15361"/>
        <dbReference type="ChEBI" id="CHEBI:16004"/>
        <dbReference type="ChEBI" id="CHEBI:17499"/>
    </reaction>
</comment>
<comment type="cofactor">
    <cofactor evidence="6">
        <name>[4Fe-4S] cluster</name>
        <dbReference type="ChEBI" id="CHEBI:49883"/>
    </cofactor>
    <text evidence="6">Binds 2 [4Fe-4S] clusters.</text>
</comment>
<dbReference type="GO" id="GO:0046872">
    <property type="term" value="F:metal ion binding"/>
    <property type="evidence" value="ECO:0007669"/>
    <property type="project" value="UniProtKB-UniRule"/>
</dbReference>
<evidence type="ECO:0000259" key="7">
    <source>
        <dbReference type="PROSITE" id="PS51379"/>
    </source>
</evidence>
<dbReference type="Proteomes" id="UP000291562">
    <property type="component" value="Chromosome"/>
</dbReference>
<keyword evidence="5 6" id="KW-0411">Iron-sulfur</keyword>
<dbReference type="GO" id="GO:0019154">
    <property type="term" value="F:glycolate dehydrogenase activity"/>
    <property type="evidence" value="ECO:0007669"/>
    <property type="project" value="UniProtKB-EC"/>
</dbReference>
<dbReference type="InterPro" id="IPR017900">
    <property type="entry name" value="4Fe4S_Fe_S_CS"/>
</dbReference>
<sequence>MALASTPESKIANGLRQHILQLADQCVMCGLCIPQCPTYRIGRQENESPRGRIALARGLASGELAPTPTLLGHIDHCLGCMSCENACPSEVDYAGLLLATRELQREIQPLSWTRRWLLATLAQRGKLNFLLQLGRIPGVLALLRSRLGQAFFKRAGIPALAHELPPLPAPRAWPAIIAPTFRSRGRIGLFLGCVASVFDQDTHAASITLLAALGYEVVMPRAQSCCGALARHAGLPSDASATRQAFLDAGVDTVLVSASGCFGSLRDSVSADSKIRVREIHEFIAADPELDRLQFKPLPQIAALHTPCTQTNVAKGQIAIGALLARIPALRIMPLPSEPRCCGAAGSYFLEQPQIAAPLRSEKLQQTLALTPDVLLTSNIGCRIYLGNGLRQHSETLPVRHPLSLLAQQLDV</sequence>
<keyword evidence="4 6" id="KW-0408">Iron</keyword>
<dbReference type="KEGG" id="xbc:ELE36_02485"/>
<dbReference type="GO" id="GO:0051539">
    <property type="term" value="F:4 iron, 4 sulfur cluster binding"/>
    <property type="evidence" value="ECO:0007669"/>
    <property type="project" value="UniProtKB-UniRule"/>
</dbReference>
<dbReference type="InterPro" id="IPR009051">
    <property type="entry name" value="Helical_ferredxn"/>
</dbReference>
<feature type="domain" description="4Fe-4S ferredoxin-type" evidence="7">
    <location>
        <begin position="17"/>
        <end position="46"/>
    </location>
</feature>
<dbReference type="SUPFAM" id="SSF46548">
    <property type="entry name" value="alpha-helical ferredoxin"/>
    <property type="match status" value="1"/>
</dbReference>
<keyword evidence="9" id="KW-1185">Reference proteome</keyword>
<keyword evidence="2 6" id="KW-0479">Metal-binding</keyword>
<proteinExistence type="predicted"/>
<gene>
    <name evidence="8" type="ORF">ELE36_02485</name>
</gene>
<evidence type="ECO:0000256" key="4">
    <source>
        <dbReference type="ARBA" id="ARBA00023004"/>
    </source>
</evidence>
<evidence type="ECO:0000256" key="3">
    <source>
        <dbReference type="ARBA" id="ARBA00022737"/>
    </source>
</evidence>
<dbReference type="EMBL" id="CP035704">
    <property type="protein sequence ID" value="QBB69331.1"/>
    <property type="molecule type" value="Genomic_DNA"/>
</dbReference>